<dbReference type="InterPro" id="IPR007111">
    <property type="entry name" value="NACHT_NTPase"/>
</dbReference>
<dbReference type="InterPro" id="IPR032675">
    <property type="entry name" value="LRR_dom_sf"/>
</dbReference>
<dbReference type="GO" id="GO:0005737">
    <property type="term" value="C:cytoplasm"/>
    <property type="evidence" value="ECO:0007669"/>
    <property type="project" value="UniProtKB-SubCell"/>
</dbReference>
<dbReference type="InterPro" id="IPR029495">
    <property type="entry name" value="NACHT-assoc"/>
</dbReference>
<protein>
    <recommendedName>
        <fullName evidence="8">NACHT domain-containing protein</fullName>
    </recommendedName>
</protein>
<dbReference type="FunFam" id="3.80.10.10:FF:000551">
    <property type="entry name" value="Si:dkey-286j17.4"/>
    <property type="match status" value="3"/>
</dbReference>
<accession>A0A8C1AGS3</accession>
<dbReference type="Pfam" id="PF14484">
    <property type="entry name" value="FISNA"/>
    <property type="match status" value="1"/>
</dbReference>
<dbReference type="Pfam" id="PF05729">
    <property type="entry name" value="NACHT"/>
    <property type="match status" value="1"/>
</dbReference>
<dbReference type="FunFam" id="3.40.50.300:FF:000210">
    <property type="entry name" value="Si:dkey-16p6.1"/>
    <property type="match status" value="1"/>
</dbReference>
<dbReference type="SMART" id="SM00367">
    <property type="entry name" value="LRR_CC"/>
    <property type="match status" value="13"/>
</dbReference>
<dbReference type="InterPro" id="IPR041075">
    <property type="entry name" value="NOD1/2_WH"/>
</dbReference>
<dbReference type="Pfam" id="PF13516">
    <property type="entry name" value="LRR_6"/>
    <property type="match status" value="14"/>
</dbReference>
<feature type="compositionally biased region" description="Low complexity" evidence="7">
    <location>
        <begin position="76"/>
        <end position="92"/>
    </location>
</feature>
<dbReference type="InterPro" id="IPR001611">
    <property type="entry name" value="Leu-rich_rpt"/>
</dbReference>
<dbReference type="InterPro" id="IPR051261">
    <property type="entry name" value="NLR"/>
</dbReference>
<dbReference type="PANTHER" id="PTHR24106">
    <property type="entry name" value="NACHT, LRR AND CARD DOMAINS-CONTAINING"/>
    <property type="match status" value="1"/>
</dbReference>
<feature type="compositionally biased region" description="Basic and acidic residues" evidence="7">
    <location>
        <begin position="128"/>
        <end position="143"/>
    </location>
</feature>
<dbReference type="Pfam" id="PF17776">
    <property type="entry name" value="NLRC4_HD2"/>
    <property type="match status" value="1"/>
</dbReference>
<feature type="compositionally biased region" description="Polar residues" evidence="7">
    <location>
        <begin position="22"/>
        <end position="34"/>
    </location>
</feature>
<dbReference type="SMART" id="SM01288">
    <property type="entry name" value="FISNA"/>
    <property type="match status" value="1"/>
</dbReference>
<dbReference type="InterPro" id="IPR041267">
    <property type="entry name" value="NLRP_HD2"/>
</dbReference>
<evidence type="ECO:0000259" key="8">
    <source>
        <dbReference type="PROSITE" id="PS50837"/>
    </source>
</evidence>
<keyword evidence="2" id="KW-0963">Cytoplasm</keyword>
<dbReference type="Gene3D" id="3.40.50.300">
    <property type="entry name" value="P-loop containing nucleotide triphosphate hydrolases"/>
    <property type="match status" value="1"/>
</dbReference>
<proteinExistence type="predicted"/>
<evidence type="ECO:0000256" key="7">
    <source>
        <dbReference type="SAM" id="MobiDB-lite"/>
    </source>
</evidence>
<keyword evidence="3" id="KW-0433">Leucine-rich repeat</keyword>
<dbReference type="Ensembl" id="ENSCCRT00000000358.2">
    <property type="protein sequence ID" value="ENSCCRP00000000298.2"/>
    <property type="gene ID" value="ENSCCRG00000009793.2"/>
</dbReference>
<evidence type="ECO:0000256" key="6">
    <source>
        <dbReference type="ARBA" id="ARBA00022840"/>
    </source>
</evidence>
<dbReference type="GO" id="GO:0005524">
    <property type="term" value="F:ATP binding"/>
    <property type="evidence" value="ECO:0007669"/>
    <property type="project" value="UniProtKB-KW"/>
</dbReference>
<feature type="compositionally biased region" description="Basic and acidic residues" evidence="7">
    <location>
        <begin position="93"/>
        <end position="109"/>
    </location>
</feature>
<dbReference type="PROSITE" id="PS51450">
    <property type="entry name" value="LRR"/>
    <property type="match status" value="5"/>
</dbReference>
<dbReference type="SMART" id="SM00368">
    <property type="entry name" value="LRR_RI"/>
    <property type="match status" value="50"/>
</dbReference>
<evidence type="ECO:0000256" key="2">
    <source>
        <dbReference type="ARBA" id="ARBA00022490"/>
    </source>
</evidence>
<keyword evidence="6" id="KW-0067">ATP-binding</keyword>
<sequence>MFSCSMSEERGKDSPSEMGLSDKQSSVSGGMPNSSEKKTSPTKSVGSGSLVSSSVSVKSDHSRREPLDFSDKKTPSPGSVRSGSLVSSSVSVKSDHSRREPLNFSDKKTPSAGSVRSGSLVSSSVSVKSDHSRREPLNFSDKKTPYAGRTLDSDFQTHRNHKNFKDNLLGIFQELESKIINFLKNELEKFRKILQKDNTQGTDFVKDFNENKCSIKEAALDLTLYFLREMKQDYAADTLEDDLIFIHQLKCSLKKKYQCVFEGIAKQGDSTLLKNIYTDLYITQGCREQVNIEHEVRQIEVTSRRHESQEIPVECTKMFEAPEQDKQIRTVLTKGVAGIGKSVSVQKFILDWAEGKENQDISFMFPLPFREMNLKEKEKLSLMDLITQFFPETKGLNLTRRNKFKVLFILDGLDECRLPLNFGGNVTWVDILSPSSLDVLLTNLVKGNLLPSALIWITTRPAAASKIPLDCIDRLTEIRGFSDIQKVEYFKKRFTDENQAKEIIDHVKKSKSLFIMCHIPVFCWISATVFQNILEEKRSNDLTNNEACDSSKTLQESNIEDTPKTLTQMYTHFLRFQIQQSRQKYDEEYTSDVSWDKDAVLLLGKLAFQQLEKNNLIFYDTDLEACGIDASKASVYSGMCTQIFKEERGIIVDTMYCFVHLSIQEFVAALYAHLFLDKNNTSVFAQDSTEQENKNEAMIDLLKTAVDKALESDTGHLDLFLRFLLALSLQSNRRLLRGLLTQQDCNDQDYKEIVQYIKQKLEDNLSPERSINLFYCLNELNDQTLVKEIQNHLSKGSLSSGDLSPAQWSALAFVLLTSEEELEEFELQKFKKSDECLIRLSSVIRTSKRALLNDCNLTDKSCPALATLLGSDTSLKELNINNNNLQDSGVKEICSGLKTLKCELEILRLSNCSITEEGYTALASALKSNPSHLIELDLTRNNPGQSGVKQLTNVLQNGYCKLKILRLNYCNLTDQSCSVLANLLGSETNLKELNMNNNNLQDSGVTYLCTGLKNKKCKLEILRLSKCYLTEKSCSDLASVLNSDSSSLKDLDLSNNNLHDSGVKLLSDGLKEKCKLEKLRFSNCSITEEGYKALASALRSNPTHLIELDLTGNDPGLSGVKELIDLLQDGHCNSKTIRFLKCPGAQEVCEYLTEVLGESPLLLNELDLSGDILEDLDGEKLSGLLMDSHSKVETINVNNCELTEKSCSVLATVLSSKTILEEMNLNNSLLLDSGVKEICEGLKNPVCELKILKLSNCSITEKGYKDLASALRSNPSHLIELDLTGNDPGQSGVKELTDLLQDPNCQLKTLRFLGPVADEACQYVTGILGENPLLLSELNLQKRKLGDTRVNQIAALLQDKHCKLNTLTLNNNRISAEGFATLTSALNSNPSNLIELDLSGNKLGNLGIWPLLKNPQCRLEKLKLSNCSITEEGYKALASALRSNPSHLIELDLTRNNPGQSGVKELIDLLQDGHCTLKTIRFLKSPAAQEACDHLTEVLGKNPLLLKELDLSENKLGKPYWEELSALLMDSHSKVEKIILNNCKLKEKSCSALASVLSSKTILKEVNLNNSHLPDSGVKEICEGLKNPVCELKILKLSDCSINEEGYKALASALRSNPSHLIELDLTGNDPGQSGVKDLIDLLHDPNCQLKTLRLLQNPSAVEACQYVTEVVGENPLLLRELNLSKHELRDEQVNQIAALLQDKHCKLEKLMMHDCGITEKNCSALASVLRSNTSLKELDISKNNLQDSGVKKLQNGLENTNCTLKKLRLSGCCITEEGYKALASALSSNPSHLIELDLTGNDPGQSGVKELNDLLQDPNCQLKTLRFLGPAADEACQYVTGIVDKSPLLLSELNLSECELGDTRVNQIAALLHDKHCKLKKLTLNNNRISAEGFATLTSALNSNPSNLIELDLNGNKVGNSGIQKICPLLKNPQCRLKTLKLSSCSITEEGYKALAVALRSNTSHLIELDLTGNDPGHSGVKELTDLLQEGCCTFKTIRYLKSPAAEEMCPEFTEVLGKSPLLLKELDLSEDKLEDLDWEKLSALLMDSHSKVEKILLNNCKLTQKSCSVLATVLSSKTILKEMSLNNSLLLDSGVKEICEGLKNPVCELKILKLSDCCITEEGYKALASALRSNPSHLIELDLTGNDPGQSGVKELTDLQQDPNCQLKTLRFLRSSAADEACQYVTGIVGKNPLLLRELNLSECELGDTRVNQIAALLQDKHCTLNTLTLCECSITEKQCLILTSALKSNPSHLRELNLSGNKIKNTGVMHICDLLNDFHCKLKRLRLRYCDMTVEGCSAVTSALKSNPSHLRELDLSGNNLKNTRQKTQLYDVLKDSHCKMKQMRFTSCDMKDEDCSVLTSALKSNPSHLRELNLSGNVLGQLGVTNLEDVLMNPQCKLEKLDLCDCSITEKLCHILTSALKSNPSHLRELNLSGNQLGDSVIENLGLLLGSSQCKLEKLHLCGCKITEKHCIILTPSLCLNLSHLRELDLSQNKIENKGLEILCEILDNSRCQLKRLSLNDCGITDVAHLTQSLAKTKALTFLKELDLSNNTIRYSKNQLIDVLQDSNCNLSLEKEHWLSWSAGANIISSIGGWLTRSKVQEKPLKSTEQENSLSDEESSEGFHYSTVINAAQEEPVKSTEQETSPSDEESSEGFHYSTVINAAQEEPVESTEQETSPSDEESSEGETEKGDEASECSNVVNWLDISP</sequence>
<keyword evidence="10" id="KW-1185">Reference proteome</keyword>
<feature type="compositionally biased region" description="Low complexity" evidence="7">
    <location>
        <begin position="111"/>
        <end position="127"/>
    </location>
</feature>
<evidence type="ECO:0000313" key="9">
    <source>
        <dbReference type="Ensembl" id="ENSCCRP00000063317.2"/>
    </source>
</evidence>
<dbReference type="Ensembl" id="ENSCCRT00000068612.2">
    <property type="protein sequence ID" value="ENSCCRP00000063317.2"/>
    <property type="gene ID" value="ENSCCRG00000009793.2"/>
</dbReference>
<dbReference type="Proteomes" id="UP001108240">
    <property type="component" value="Unplaced"/>
</dbReference>
<dbReference type="FunFam" id="3.80.10.10:FF:001173">
    <property type="entry name" value="Si:ch211-213a13.2"/>
    <property type="match status" value="3"/>
</dbReference>
<feature type="region of interest" description="Disordered" evidence="7">
    <location>
        <begin position="2634"/>
        <end position="2712"/>
    </location>
</feature>
<dbReference type="InterPro" id="IPR027417">
    <property type="entry name" value="P-loop_NTPase"/>
</dbReference>
<feature type="domain" description="NACHT" evidence="8">
    <location>
        <begin position="329"/>
        <end position="463"/>
    </location>
</feature>
<dbReference type="FunFam" id="3.80.10.10:FF:000604">
    <property type="entry name" value="Si:ch211-156p11.1"/>
    <property type="match status" value="1"/>
</dbReference>
<dbReference type="PROSITE" id="PS50837">
    <property type="entry name" value="NACHT"/>
    <property type="match status" value="1"/>
</dbReference>
<evidence type="ECO:0000256" key="5">
    <source>
        <dbReference type="ARBA" id="ARBA00022741"/>
    </source>
</evidence>
<feature type="region of interest" description="Disordered" evidence="7">
    <location>
        <begin position="2607"/>
        <end position="2626"/>
    </location>
</feature>
<dbReference type="FunFam" id="3.80.10.10:FF:000947">
    <property type="entry name" value="Si:dkey-286j17.4"/>
    <property type="match status" value="1"/>
</dbReference>
<accession>A0A8C1AGT3</accession>
<dbReference type="SMART" id="SM00364">
    <property type="entry name" value="LRR_BAC"/>
    <property type="match status" value="6"/>
</dbReference>
<dbReference type="Ensembl" id="ENSCCRT00000019137.2">
    <property type="protein sequence ID" value="ENSCCRP00000017569.2"/>
    <property type="gene ID" value="ENSCCRG00000009793.2"/>
</dbReference>
<dbReference type="Ensembl" id="ENSCCRT00000019149.2">
    <property type="protein sequence ID" value="ENSCCRP00000017581.2"/>
    <property type="gene ID" value="ENSCCRG00000009793.2"/>
</dbReference>
<evidence type="ECO:0000256" key="1">
    <source>
        <dbReference type="ARBA" id="ARBA00004496"/>
    </source>
</evidence>
<reference evidence="9" key="1">
    <citation type="submission" date="2025-05" db="UniProtKB">
        <authorList>
            <consortium name="Ensembl"/>
        </authorList>
    </citation>
    <scope>IDENTIFICATION</scope>
</reference>
<evidence type="ECO:0000256" key="4">
    <source>
        <dbReference type="ARBA" id="ARBA00022737"/>
    </source>
</evidence>
<feature type="compositionally biased region" description="Acidic residues" evidence="7">
    <location>
        <begin position="2671"/>
        <end position="2690"/>
    </location>
</feature>
<dbReference type="OMA" id="IIVACDM"/>
<feature type="region of interest" description="Disordered" evidence="7">
    <location>
        <begin position="1"/>
        <end position="143"/>
    </location>
</feature>
<accession>A0A8C0XYQ1</accession>
<dbReference type="SUPFAM" id="SSF52047">
    <property type="entry name" value="RNI-like"/>
    <property type="match status" value="7"/>
</dbReference>
<dbReference type="Pfam" id="PF17779">
    <property type="entry name" value="WHD_NOD2"/>
    <property type="match status" value="1"/>
</dbReference>
<dbReference type="FunFam" id="3.80.10.10:FF:000755">
    <property type="entry name" value="Si:ch211-213a13.2"/>
    <property type="match status" value="1"/>
</dbReference>
<feature type="compositionally biased region" description="Basic and acidic residues" evidence="7">
    <location>
        <begin position="58"/>
        <end position="74"/>
    </location>
</feature>
<feature type="compositionally biased region" description="Low complexity" evidence="7">
    <location>
        <begin position="43"/>
        <end position="57"/>
    </location>
</feature>
<comment type="subcellular location">
    <subcellularLocation>
        <location evidence="1">Cytoplasm</location>
    </subcellularLocation>
</comment>
<dbReference type="GeneTree" id="ENSGT01150000286927"/>
<keyword evidence="4" id="KW-0677">Repeat</keyword>
<organism evidence="9 10">
    <name type="scientific">Cyprinus carpio carpio</name>
    <dbReference type="NCBI Taxonomy" id="630221"/>
    <lineage>
        <taxon>Eukaryota</taxon>
        <taxon>Metazoa</taxon>
        <taxon>Chordata</taxon>
        <taxon>Craniata</taxon>
        <taxon>Vertebrata</taxon>
        <taxon>Euteleostomi</taxon>
        <taxon>Actinopterygii</taxon>
        <taxon>Neopterygii</taxon>
        <taxon>Teleostei</taxon>
        <taxon>Ostariophysi</taxon>
        <taxon>Cypriniformes</taxon>
        <taxon>Cyprinidae</taxon>
        <taxon>Cyprininae</taxon>
        <taxon>Cyprinus</taxon>
    </lineage>
</organism>
<evidence type="ECO:0000313" key="10">
    <source>
        <dbReference type="Proteomes" id="UP001108240"/>
    </source>
</evidence>
<accession>A0A8C1DJ38</accession>
<keyword evidence="5" id="KW-0547">Nucleotide-binding</keyword>
<dbReference type="SMART" id="SM00365">
    <property type="entry name" value="LRR_SD22"/>
    <property type="match status" value="9"/>
</dbReference>
<name>A0A8C1DJ38_CYPCA</name>
<dbReference type="InterPro" id="IPR006553">
    <property type="entry name" value="Leu-rich_rpt_Cys-con_subtyp"/>
</dbReference>
<dbReference type="Gene3D" id="3.80.10.10">
    <property type="entry name" value="Ribonuclease Inhibitor"/>
    <property type="match status" value="10"/>
</dbReference>
<evidence type="ECO:0000256" key="3">
    <source>
        <dbReference type="ARBA" id="ARBA00022614"/>
    </source>
</evidence>